<evidence type="ECO:0000313" key="10">
    <source>
        <dbReference type="EMBL" id="CUE67103.1"/>
    </source>
</evidence>
<evidence type="ECO:0000256" key="3">
    <source>
        <dbReference type="ARBA" id="ARBA00022526"/>
    </source>
</evidence>
<dbReference type="PANTHER" id="PTHR23429">
    <property type="entry name" value="GLUCOSE-6-PHOSPHATE 1-DEHYDROGENASE G6PD"/>
    <property type="match status" value="1"/>
</dbReference>
<comment type="catalytic activity">
    <reaction evidence="7">
        <text>D-glucose 6-phosphate + NADP(+) = 6-phospho-D-glucono-1,5-lactone + NADPH + H(+)</text>
        <dbReference type="Rhea" id="RHEA:15841"/>
        <dbReference type="ChEBI" id="CHEBI:15378"/>
        <dbReference type="ChEBI" id="CHEBI:57783"/>
        <dbReference type="ChEBI" id="CHEBI:57955"/>
        <dbReference type="ChEBI" id="CHEBI:58349"/>
        <dbReference type="ChEBI" id="CHEBI:61548"/>
        <dbReference type="EC" id="1.1.1.49"/>
    </reaction>
</comment>
<dbReference type="UniPathway" id="UPA00115">
    <property type="reaction ID" value="UER00408"/>
</dbReference>
<reference evidence="11" key="1">
    <citation type="submission" date="2015-09" db="EMBL/GenBank/DDBJ databases">
        <authorList>
            <consortium name="Pathogen Informatics"/>
        </authorList>
    </citation>
    <scope>NUCLEOTIDE SEQUENCE [LARGE SCALE GENOMIC DNA]</scope>
    <source>
        <strain evidence="11">Lake Konstanz</strain>
    </source>
</reference>
<dbReference type="Proteomes" id="UP000051952">
    <property type="component" value="Unassembled WGS sequence"/>
</dbReference>
<organism evidence="10 11">
    <name type="scientific">Bodo saltans</name>
    <name type="common">Flagellated protozoan</name>
    <dbReference type="NCBI Taxonomy" id="75058"/>
    <lineage>
        <taxon>Eukaryota</taxon>
        <taxon>Discoba</taxon>
        <taxon>Euglenozoa</taxon>
        <taxon>Kinetoplastea</taxon>
        <taxon>Metakinetoplastina</taxon>
        <taxon>Eubodonida</taxon>
        <taxon>Bodonidae</taxon>
        <taxon>Bodo</taxon>
    </lineage>
</organism>
<dbReference type="Pfam" id="PF02781">
    <property type="entry name" value="G6PD_C"/>
    <property type="match status" value="1"/>
</dbReference>
<dbReference type="Gene3D" id="3.40.50.720">
    <property type="entry name" value="NAD(P)-binding Rossmann-like Domain"/>
    <property type="match status" value="1"/>
</dbReference>
<dbReference type="PANTHER" id="PTHR23429:SF0">
    <property type="entry name" value="GLUCOSE-6-PHOSPHATE 1-DEHYDROGENASE"/>
    <property type="match status" value="1"/>
</dbReference>
<gene>
    <name evidence="10" type="ORF">BSAL_03280</name>
</gene>
<dbReference type="InterPro" id="IPR001282">
    <property type="entry name" value="G6P_DH"/>
</dbReference>
<proteinExistence type="inferred from homology"/>
<comment type="function">
    <text evidence="7">Catalyzes the rate-limiting step of the oxidative pentose-phosphate pathway, which represents a route for the dissimilation of carbohydrates besides glycolysis.</text>
</comment>
<dbReference type="InterPro" id="IPR036291">
    <property type="entry name" value="NAD(P)-bd_dom_sf"/>
</dbReference>
<dbReference type="PIRSF" id="PIRSF000110">
    <property type="entry name" value="G6PD"/>
    <property type="match status" value="1"/>
</dbReference>
<keyword evidence="5 7" id="KW-0560">Oxidoreductase</keyword>
<dbReference type="InterPro" id="IPR022674">
    <property type="entry name" value="G6P_DH_NAD-bd"/>
</dbReference>
<dbReference type="InterPro" id="IPR022675">
    <property type="entry name" value="G6P_DH_C"/>
</dbReference>
<dbReference type="HAMAP" id="MF_00966">
    <property type="entry name" value="G6PD"/>
    <property type="match status" value="1"/>
</dbReference>
<dbReference type="NCBIfam" id="TIGR00871">
    <property type="entry name" value="zwf"/>
    <property type="match status" value="1"/>
</dbReference>
<evidence type="ECO:0000256" key="4">
    <source>
        <dbReference type="ARBA" id="ARBA00022857"/>
    </source>
</evidence>
<dbReference type="GO" id="GO:0009051">
    <property type="term" value="P:pentose-phosphate shunt, oxidative branch"/>
    <property type="evidence" value="ECO:0007669"/>
    <property type="project" value="TreeGrafter"/>
</dbReference>
<keyword evidence="4 7" id="KW-0521">NADP</keyword>
<dbReference type="InterPro" id="IPR019796">
    <property type="entry name" value="G6P_DH_AS"/>
</dbReference>
<keyword evidence="6 7" id="KW-0119">Carbohydrate metabolism</keyword>
<dbReference type="Gene3D" id="3.30.360.10">
    <property type="entry name" value="Dihydrodipicolinate Reductase, domain 2"/>
    <property type="match status" value="1"/>
</dbReference>
<evidence type="ECO:0000256" key="1">
    <source>
        <dbReference type="ARBA" id="ARBA00004937"/>
    </source>
</evidence>
<evidence type="ECO:0000256" key="7">
    <source>
        <dbReference type="RuleBase" id="RU362120"/>
    </source>
</evidence>
<accession>A0A0S4IKV7</accession>
<sequence>MSEKASIPEETYTEDVDRLLDSLRMSLLSARPANVVKFLQQELKTSTFQLQDAPPSDCHGIRPRYPAEVGERPLSIVVFGATGDLAKKKTFPALFKLYTEGLLPANVNIIGYARSEVTDILAFRKKFIAYFPGKGKECHVDHFLARIAYVQGSYDDPADFAKLDAFLRNLEENTKGNRLYYLALPPTAFVGACTGISKAAMIPEEYGWVRVIVEKPFGRDLATSNELSHQLSQLLKEKQIFRIDHYLGKEMVQNIVTLRFANRAFAALWNANNIANVQITFKEKIGTEGRGGYFDNFGIIRDVIQNHLTQILALVAMEKPRSLSAEDIRDEKVEVLRCVEPVSLENCIIGQYTANEAMPGYLEDPTVPKGSNCPTFALMKLKINNDRWRNVPFYIKAGKALESKAVRIRIQFHEEVRPFLNRTQRNELVICAQPTEAMYMKITTKTPGLGKELIDTHQTELDLTYHNRYAVSLPDAYESLISEAVGGNSTNFVRSDELEAAWAIFTPLLHSIDKGEVKPLPYQAGSRGPAEADAMLAAEYRRNEGYQWESKM</sequence>
<comment type="similarity">
    <text evidence="2 7">Belongs to the glucose-6-phosphate dehydrogenase family.</text>
</comment>
<dbReference type="EC" id="1.1.1.49" evidence="7"/>
<dbReference type="GO" id="GO:0004345">
    <property type="term" value="F:glucose-6-phosphate dehydrogenase activity"/>
    <property type="evidence" value="ECO:0007669"/>
    <property type="project" value="UniProtKB-EC"/>
</dbReference>
<dbReference type="SUPFAM" id="SSF51735">
    <property type="entry name" value="NAD(P)-binding Rossmann-fold domains"/>
    <property type="match status" value="1"/>
</dbReference>
<evidence type="ECO:0000256" key="5">
    <source>
        <dbReference type="ARBA" id="ARBA00023002"/>
    </source>
</evidence>
<dbReference type="SUPFAM" id="SSF55347">
    <property type="entry name" value="Glyceraldehyde-3-phosphate dehydrogenase-like, C-terminal domain"/>
    <property type="match status" value="1"/>
</dbReference>
<protein>
    <recommendedName>
        <fullName evidence="7">Glucose-6-phosphate 1-dehydrogenase</fullName>
        <ecNumber evidence="7">1.1.1.49</ecNumber>
    </recommendedName>
</protein>
<dbReference type="OMA" id="PDEGIQM"/>
<feature type="domain" description="Glucose-6-phosphate dehydrogenase NAD-binding" evidence="8">
    <location>
        <begin position="77"/>
        <end position="254"/>
    </location>
</feature>
<dbReference type="GO" id="GO:0006006">
    <property type="term" value="P:glucose metabolic process"/>
    <property type="evidence" value="ECO:0007669"/>
    <property type="project" value="UniProtKB-KW"/>
</dbReference>
<dbReference type="PRINTS" id="PR00079">
    <property type="entry name" value="G6PDHDRGNASE"/>
</dbReference>
<evidence type="ECO:0000259" key="9">
    <source>
        <dbReference type="Pfam" id="PF02781"/>
    </source>
</evidence>
<keyword evidence="3 7" id="KW-0313">Glucose metabolism</keyword>
<feature type="domain" description="Glucose-6-phosphate dehydrogenase C-terminal" evidence="9">
    <location>
        <begin position="257"/>
        <end position="540"/>
    </location>
</feature>
<name>A0A0S4IKV7_BODSA</name>
<dbReference type="Pfam" id="PF00479">
    <property type="entry name" value="G6PD_N"/>
    <property type="match status" value="1"/>
</dbReference>
<evidence type="ECO:0000256" key="6">
    <source>
        <dbReference type="ARBA" id="ARBA00023277"/>
    </source>
</evidence>
<evidence type="ECO:0000313" key="11">
    <source>
        <dbReference type="Proteomes" id="UP000051952"/>
    </source>
</evidence>
<dbReference type="OrthoDB" id="60984at2759"/>
<evidence type="ECO:0000259" key="8">
    <source>
        <dbReference type="Pfam" id="PF00479"/>
    </source>
</evidence>
<dbReference type="VEuPathDB" id="TriTrypDB:BSAL_03280"/>
<evidence type="ECO:0000256" key="2">
    <source>
        <dbReference type="ARBA" id="ARBA00009975"/>
    </source>
</evidence>
<comment type="pathway">
    <text evidence="1 7">Carbohydrate degradation; pentose phosphate pathway; D-ribulose 5-phosphate from D-glucose 6-phosphate (oxidative stage): step 1/3.</text>
</comment>
<dbReference type="PROSITE" id="PS00069">
    <property type="entry name" value="G6P_DEHYDROGENASE"/>
    <property type="match status" value="1"/>
</dbReference>
<dbReference type="GO" id="GO:0050661">
    <property type="term" value="F:NADP binding"/>
    <property type="evidence" value="ECO:0007669"/>
    <property type="project" value="InterPro"/>
</dbReference>
<keyword evidence="11" id="KW-1185">Reference proteome</keyword>
<dbReference type="AlphaFoldDB" id="A0A0S4IKV7"/>
<dbReference type="EMBL" id="CYKH01000059">
    <property type="protein sequence ID" value="CUE67103.1"/>
    <property type="molecule type" value="Genomic_DNA"/>
</dbReference>